<keyword evidence="1" id="KW-0472">Membrane</keyword>
<name>A0A916ZN48_9HYPH</name>
<dbReference type="SMART" id="SM01080">
    <property type="entry name" value="CHASE2"/>
    <property type="match status" value="1"/>
</dbReference>
<evidence type="ECO:0000313" key="3">
    <source>
        <dbReference type="EMBL" id="GGE04142.1"/>
    </source>
</evidence>
<keyword evidence="4" id="KW-1185">Reference proteome</keyword>
<evidence type="ECO:0000259" key="2">
    <source>
        <dbReference type="PROSITE" id="PS50125"/>
    </source>
</evidence>
<dbReference type="InterPro" id="IPR029787">
    <property type="entry name" value="Nucleotide_cyclase"/>
</dbReference>
<keyword evidence="1" id="KW-0812">Transmembrane</keyword>
<dbReference type="EMBL" id="BMIQ01000003">
    <property type="protein sequence ID" value="GGE04142.1"/>
    <property type="molecule type" value="Genomic_DNA"/>
</dbReference>
<dbReference type="InterPro" id="IPR050697">
    <property type="entry name" value="Adenylyl/Guanylyl_Cyclase_3/4"/>
</dbReference>
<organism evidence="3 4">
    <name type="scientific">Aureimonas endophytica</name>
    <dbReference type="NCBI Taxonomy" id="2027858"/>
    <lineage>
        <taxon>Bacteria</taxon>
        <taxon>Pseudomonadati</taxon>
        <taxon>Pseudomonadota</taxon>
        <taxon>Alphaproteobacteria</taxon>
        <taxon>Hyphomicrobiales</taxon>
        <taxon>Aurantimonadaceae</taxon>
        <taxon>Aureimonas</taxon>
    </lineage>
</organism>
<accession>A0A916ZN48</accession>
<dbReference type="PANTHER" id="PTHR43081">
    <property type="entry name" value="ADENYLATE CYCLASE, TERMINAL-DIFFERENTIATION SPECIFIC-RELATED"/>
    <property type="match status" value="1"/>
</dbReference>
<dbReference type="PROSITE" id="PS50125">
    <property type="entry name" value="GUANYLATE_CYCLASE_2"/>
    <property type="match status" value="1"/>
</dbReference>
<reference evidence="3" key="2">
    <citation type="submission" date="2020-09" db="EMBL/GenBank/DDBJ databases">
        <authorList>
            <person name="Sun Q."/>
            <person name="Zhou Y."/>
        </authorList>
    </citation>
    <scope>NUCLEOTIDE SEQUENCE</scope>
    <source>
        <strain evidence="3">CGMCC 1.15367</strain>
    </source>
</reference>
<dbReference type="GO" id="GO:0006171">
    <property type="term" value="P:cAMP biosynthetic process"/>
    <property type="evidence" value="ECO:0007669"/>
    <property type="project" value="TreeGrafter"/>
</dbReference>
<dbReference type="Pfam" id="PF00211">
    <property type="entry name" value="Guanylate_cyc"/>
    <property type="match status" value="1"/>
</dbReference>
<dbReference type="GO" id="GO:0035556">
    <property type="term" value="P:intracellular signal transduction"/>
    <property type="evidence" value="ECO:0007669"/>
    <property type="project" value="InterPro"/>
</dbReference>
<comment type="caution">
    <text evidence="3">The sequence shown here is derived from an EMBL/GenBank/DDBJ whole genome shotgun (WGS) entry which is preliminary data.</text>
</comment>
<feature type="transmembrane region" description="Helical" evidence="1">
    <location>
        <begin position="284"/>
        <end position="309"/>
    </location>
</feature>
<feature type="domain" description="Guanylate cyclase" evidence="2">
    <location>
        <begin position="407"/>
        <end position="546"/>
    </location>
</feature>
<dbReference type="GO" id="GO:0004016">
    <property type="term" value="F:adenylate cyclase activity"/>
    <property type="evidence" value="ECO:0007669"/>
    <property type="project" value="UniProtKB-ARBA"/>
</dbReference>
<proteinExistence type="predicted"/>
<dbReference type="InterPro" id="IPR007890">
    <property type="entry name" value="CHASE2"/>
</dbReference>
<dbReference type="AlphaFoldDB" id="A0A916ZN48"/>
<dbReference type="SMART" id="SM00044">
    <property type="entry name" value="CYCc"/>
    <property type="match status" value="1"/>
</dbReference>
<dbReference type="Gene3D" id="3.30.70.1230">
    <property type="entry name" value="Nucleotide cyclase"/>
    <property type="match status" value="1"/>
</dbReference>
<sequence>MNRRRMIDGGAAALLAAALALALSLWPPFREIESRIFDVLSTSWPPAVASGGPNDTVIVAIDEPSFSEIGMRWPWPRSLHADLVRSLRAAGAKAIGLDLIFAEPSEADEDFALAASLGPDVVLAADRSLIETPQMSQLVRTEPLAALLTGGARVGFATLPLDADGTLRRLPAESDAFARALLRIIDQSAADRPARAETLLVQALGPARTIPTVSYYQALDPAAFLPPDMFKDKLVLVGRSLQSAVSAESGGPDSFATPFTLRSGALVPGVEVHATIIETLRRDLVIAAASPALAAATIAFAALLGFACAWRPTDRWTGVLALVLFIGLFAVSFALLKTTRFYLPPLAPALAGGLATVAIGARDLAEERRRRREIVKAFSLYLAPEQVKRLVAEPQALKLGGETRRLTILFSDVRNFTPLAEGLKDEPEKLTLLMNRLLTPLSEAVFAQGGTIDKFIGDCIMAFWNAPIEDEQHAVHAVRAGLAMLAAVERLNEELRAEVANPAEVPRLTIGVGINTGLCVVGNFGSEKRFDYSVLGDAVNYASRLEGASKLCGVPLLLGAETARETETELGPVLVDRIAVKGRSEPELVYTVLPGPPVHPCERAALDRLVRALLDGATTVEVSFTDPRLRPFYERIQAREMARQAPQASKKEG</sequence>
<dbReference type="Proteomes" id="UP000644699">
    <property type="component" value="Unassembled WGS sequence"/>
</dbReference>
<dbReference type="PANTHER" id="PTHR43081:SF1">
    <property type="entry name" value="ADENYLATE CYCLASE, TERMINAL-DIFFERENTIATION SPECIFIC"/>
    <property type="match status" value="1"/>
</dbReference>
<evidence type="ECO:0000313" key="4">
    <source>
        <dbReference type="Proteomes" id="UP000644699"/>
    </source>
</evidence>
<reference evidence="3" key="1">
    <citation type="journal article" date="2014" name="Int. J. Syst. Evol. Microbiol.">
        <title>Complete genome sequence of Corynebacterium casei LMG S-19264T (=DSM 44701T), isolated from a smear-ripened cheese.</title>
        <authorList>
            <consortium name="US DOE Joint Genome Institute (JGI-PGF)"/>
            <person name="Walter F."/>
            <person name="Albersmeier A."/>
            <person name="Kalinowski J."/>
            <person name="Ruckert C."/>
        </authorList>
    </citation>
    <scope>NUCLEOTIDE SEQUENCE</scope>
    <source>
        <strain evidence="3">CGMCC 1.15367</strain>
    </source>
</reference>
<dbReference type="SUPFAM" id="SSF55073">
    <property type="entry name" value="Nucleotide cyclase"/>
    <property type="match status" value="1"/>
</dbReference>
<dbReference type="CDD" id="cd07302">
    <property type="entry name" value="CHD"/>
    <property type="match status" value="1"/>
</dbReference>
<evidence type="ECO:0000256" key="1">
    <source>
        <dbReference type="SAM" id="Phobius"/>
    </source>
</evidence>
<keyword evidence="1" id="KW-1133">Transmembrane helix</keyword>
<dbReference type="Pfam" id="PF05226">
    <property type="entry name" value="CHASE2"/>
    <property type="match status" value="1"/>
</dbReference>
<dbReference type="InterPro" id="IPR001054">
    <property type="entry name" value="A/G_cyclase"/>
</dbReference>
<gene>
    <name evidence="3" type="ORF">GCM10011390_23910</name>
</gene>
<protein>
    <submittedName>
        <fullName evidence="3">Adenylate/guanylate cyclase domain-containing protein</fullName>
    </submittedName>
</protein>
<feature type="transmembrane region" description="Helical" evidence="1">
    <location>
        <begin position="316"/>
        <end position="336"/>
    </location>
</feature>